<reference evidence="3 4" key="1">
    <citation type="submission" date="2018-02" db="EMBL/GenBank/DDBJ databases">
        <title>Genomic Encyclopedia of Archaeal and Bacterial Type Strains, Phase II (KMG-II): from individual species to whole genera.</title>
        <authorList>
            <person name="Goeker M."/>
        </authorList>
    </citation>
    <scope>NUCLEOTIDE SEQUENCE [LARGE SCALE GENOMIC DNA]</scope>
    <source>
        <strain evidence="3 4">DSM 29526</strain>
    </source>
</reference>
<dbReference type="Proteomes" id="UP000237662">
    <property type="component" value="Unassembled WGS sequence"/>
</dbReference>
<comment type="caution">
    <text evidence="3">The sequence shown here is derived from an EMBL/GenBank/DDBJ whole genome shotgun (WGS) entry which is preliminary data.</text>
</comment>
<dbReference type="AlphaFoldDB" id="A0A2S6I9L0"/>
<evidence type="ECO:0000313" key="3">
    <source>
        <dbReference type="EMBL" id="PPK88185.1"/>
    </source>
</evidence>
<gene>
    <name evidence="3" type="ORF">CLV84_1150</name>
</gene>
<sequence length="154" mass="17595">MYASLLLLLLPLFGLRAQPDTLLQAYHWQEEGGERRLLLTPDATFQLDYGPGTEAGRYLMGRYRLDAAGRQLTLSVDYFLGKSRIHPRYRDGQDFYLVYDIVKVTERRLVLLDVLTDDLIAFLPTPLSGDDDPARRRIPKPKSKDWGLPEGWGG</sequence>
<feature type="chain" id="PRO_5015504755" evidence="2">
    <location>
        <begin position="18"/>
        <end position="154"/>
    </location>
</feature>
<dbReference type="OrthoDB" id="1493204at2"/>
<name>A0A2S6I9L0_9BACT</name>
<evidence type="ECO:0000256" key="1">
    <source>
        <dbReference type="SAM" id="MobiDB-lite"/>
    </source>
</evidence>
<feature type="region of interest" description="Disordered" evidence="1">
    <location>
        <begin position="131"/>
        <end position="154"/>
    </location>
</feature>
<proteinExistence type="predicted"/>
<dbReference type="EMBL" id="PTJC01000005">
    <property type="protein sequence ID" value="PPK88185.1"/>
    <property type="molecule type" value="Genomic_DNA"/>
</dbReference>
<evidence type="ECO:0000256" key="2">
    <source>
        <dbReference type="SAM" id="SignalP"/>
    </source>
</evidence>
<protein>
    <submittedName>
        <fullName evidence="3">Uncharacterized protein</fullName>
    </submittedName>
</protein>
<accession>A0A2S6I9L0</accession>
<dbReference type="RefSeq" id="WP_104418754.1">
    <property type="nucleotide sequence ID" value="NZ_PTJC01000005.1"/>
</dbReference>
<evidence type="ECO:0000313" key="4">
    <source>
        <dbReference type="Proteomes" id="UP000237662"/>
    </source>
</evidence>
<feature type="signal peptide" evidence="2">
    <location>
        <begin position="1"/>
        <end position="17"/>
    </location>
</feature>
<keyword evidence="2" id="KW-0732">Signal</keyword>
<organism evidence="3 4">
    <name type="scientific">Neolewinella xylanilytica</name>
    <dbReference type="NCBI Taxonomy" id="1514080"/>
    <lineage>
        <taxon>Bacteria</taxon>
        <taxon>Pseudomonadati</taxon>
        <taxon>Bacteroidota</taxon>
        <taxon>Saprospiria</taxon>
        <taxon>Saprospirales</taxon>
        <taxon>Lewinellaceae</taxon>
        <taxon>Neolewinella</taxon>
    </lineage>
</organism>
<keyword evidence="4" id="KW-1185">Reference proteome</keyword>